<evidence type="ECO:0000256" key="1">
    <source>
        <dbReference type="SAM" id="MobiDB-lite"/>
    </source>
</evidence>
<keyword evidence="2" id="KW-0732">Signal</keyword>
<evidence type="ECO:0000313" key="4">
    <source>
        <dbReference type="Proteomes" id="UP000050424"/>
    </source>
</evidence>
<proteinExistence type="predicted"/>
<feature type="compositionally biased region" description="Polar residues" evidence="1">
    <location>
        <begin position="246"/>
        <end position="272"/>
    </location>
</feature>
<evidence type="ECO:0000256" key="2">
    <source>
        <dbReference type="SAM" id="SignalP"/>
    </source>
</evidence>
<feature type="compositionally biased region" description="Low complexity" evidence="1">
    <location>
        <begin position="616"/>
        <end position="625"/>
    </location>
</feature>
<feature type="region of interest" description="Disordered" evidence="1">
    <location>
        <begin position="99"/>
        <end position="424"/>
    </location>
</feature>
<organism evidence="3 4">
    <name type="scientific">Neonectria ditissima</name>
    <dbReference type="NCBI Taxonomy" id="78410"/>
    <lineage>
        <taxon>Eukaryota</taxon>
        <taxon>Fungi</taxon>
        <taxon>Dikarya</taxon>
        <taxon>Ascomycota</taxon>
        <taxon>Pezizomycotina</taxon>
        <taxon>Sordariomycetes</taxon>
        <taxon>Hypocreomycetidae</taxon>
        <taxon>Hypocreales</taxon>
        <taxon>Nectriaceae</taxon>
        <taxon>Neonectria</taxon>
    </lineage>
</organism>
<name>A0A0N8H8J7_9HYPO</name>
<feature type="compositionally biased region" description="Low complexity" evidence="1">
    <location>
        <begin position="193"/>
        <end position="206"/>
    </location>
</feature>
<feature type="chain" id="PRO_5006026257" evidence="2">
    <location>
        <begin position="24"/>
        <end position="664"/>
    </location>
</feature>
<evidence type="ECO:0000313" key="3">
    <source>
        <dbReference type="EMBL" id="KPM44764.1"/>
    </source>
</evidence>
<gene>
    <name evidence="3" type="ORF">AK830_g1817</name>
</gene>
<feature type="compositionally biased region" description="Polar residues" evidence="1">
    <location>
        <begin position="279"/>
        <end position="335"/>
    </location>
</feature>
<reference evidence="3 4" key="1">
    <citation type="submission" date="2015-09" db="EMBL/GenBank/DDBJ databases">
        <title>Draft genome of a European isolate of the apple canker pathogen Neonectria ditissima.</title>
        <authorList>
            <person name="Gomez-Cortecero A."/>
            <person name="Harrison R.J."/>
            <person name="Armitage A.D."/>
        </authorList>
    </citation>
    <scope>NUCLEOTIDE SEQUENCE [LARGE SCALE GENOMIC DNA]</scope>
    <source>
        <strain evidence="3 4">R09/05</strain>
    </source>
</reference>
<dbReference type="EMBL" id="LKCW01000015">
    <property type="protein sequence ID" value="KPM44764.1"/>
    <property type="molecule type" value="Genomic_DNA"/>
</dbReference>
<feature type="signal peptide" evidence="2">
    <location>
        <begin position="1"/>
        <end position="23"/>
    </location>
</feature>
<dbReference type="AlphaFoldDB" id="A0A0N8H8J7"/>
<keyword evidence="4" id="KW-1185">Reference proteome</keyword>
<sequence length="664" mass="69466">MVRLHHFLSIAVYFHLNLPGIKGAVSLPASADLQLNGPIAKAALEETHITNRRDGDSRLHHTLGLVKRLVEDHGDMVNIPERAIYHLLDQIDRLRDQVSGMLPSGSLDSSSSVQPSQSQAGFNGQPTQEQPAPSNTFLGGAFKETSEEEPQGSAEQSSLASTTQGSMEETENQPQGSSGEPGPTSSLEDSTEQTEAPQEPPEQLATSSSPQDPPDKTGTQSQDLPEEPGPTISPQGSTDQTDELQESSQEFGTSTFTQSSTEQNGQQSQSSPREPGPTGSPQDATGTNEQKPQAPSKGPNNSSPALGSTEQTQAQPQESSTEPGPTKSPLNPTEQPETDLQKAPGKLETSTSDQNLTEAAENGPPEMSRQTDTATSPQDSTEQTDSRPQGSSEEPRSTDVTQDSTAQTRGANSGSTGCDAKDQVSGLTPLRRDFNCATDSSAATDTVGRSPSTTTSVNVLGDLGQDDQLFDTTAGVEGSPRSLTIASLIISDSSKQNTRTPVTIVRVKSSPQTTTSASLTSFPNDAEAMEPTSESLTGFLEISQLITTVITSTNTSKSTVTLTTTRTKFLFLPLPSAGTPLGAGEGSAVNMTTTPGLSASDIAVANTPSNNKDTTKTPAAAPQTPSMRLLLRKVPVSNSTADGAPPSGFRTLSKPTRSVGEGNP</sequence>
<feature type="compositionally biased region" description="Polar residues" evidence="1">
    <location>
        <begin position="368"/>
        <end position="416"/>
    </location>
</feature>
<feature type="region of interest" description="Disordered" evidence="1">
    <location>
        <begin position="605"/>
        <end position="664"/>
    </location>
</feature>
<feature type="compositionally biased region" description="Polar residues" evidence="1">
    <location>
        <begin position="348"/>
        <end position="357"/>
    </location>
</feature>
<feature type="compositionally biased region" description="Polar residues" evidence="1">
    <location>
        <begin position="153"/>
        <end position="188"/>
    </location>
</feature>
<accession>A0A0N8H8J7</accession>
<feature type="compositionally biased region" description="Low complexity" evidence="1">
    <location>
        <begin position="99"/>
        <end position="118"/>
    </location>
</feature>
<dbReference type="OrthoDB" id="5095623at2759"/>
<dbReference type="Proteomes" id="UP000050424">
    <property type="component" value="Unassembled WGS sequence"/>
</dbReference>
<protein>
    <submittedName>
        <fullName evidence="3">Uncharacterized protein</fullName>
    </submittedName>
</protein>
<comment type="caution">
    <text evidence="3">The sequence shown here is derived from an EMBL/GenBank/DDBJ whole genome shotgun (WGS) entry which is preliminary data.</text>
</comment>
<feature type="compositionally biased region" description="Polar residues" evidence="1">
    <location>
        <begin position="119"/>
        <end position="137"/>
    </location>
</feature>